<dbReference type="AlphaFoldDB" id="A0A6J4UMC4"/>
<feature type="compositionally biased region" description="Basic residues" evidence="1">
    <location>
        <begin position="171"/>
        <end position="180"/>
    </location>
</feature>
<feature type="compositionally biased region" description="Low complexity" evidence="1">
    <location>
        <begin position="10"/>
        <end position="21"/>
    </location>
</feature>
<organism evidence="2">
    <name type="scientific">uncultured Thermomicrobiales bacterium</name>
    <dbReference type="NCBI Taxonomy" id="1645740"/>
    <lineage>
        <taxon>Bacteria</taxon>
        <taxon>Pseudomonadati</taxon>
        <taxon>Thermomicrobiota</taxon>
        <taxon>Thermomicrobia</taxon>
        <taxon>Thermomicrobiales</taxon>
        <taxon>environmental samples</taxon>
    </lineage>
</organism>
<gene>
    <name evidence="2" type="ORF">AVDCRST_MAG59-2064</name>
</gene>
<name>A0A6J4UMC4_9BACT</name>
<feature type="region of interest" description="Disordered" evidence="1">
    <location>
        <begin position="1"/>
        <end position="32"/>
    </location>
</feature>
<evidence type="ECO:0000313" key="2">
    <source>
        <dbReference type="EMBL" id="CAA9554784.1"/>
    </source>
</evidence>
<reference evidence="2" key="1">
    <citation type="submission" date="2020-02" db="EMBL/GenBank/DDBJ databases">
        <authorList>
            <person name="Meier V. D."/>
        </authorList>
    </citation>
    <scope>NUCLEOTIDE SEQUENCE</scope>
    <source>
        <strain evidence="2">AVDCRST_MAG59</strain>
    </source>
</reference>
<accession>A0A6J4UMC4</accession>
<feature type="region of interest" description="Disordered" evidence="1">
    <location>
        <begin position="55"/>
        <end position="99"/>
    </location>
</feature>
<proteinExistence type="predicted"/>
<evidence type="ECO:0000256" key="1">
    <source>
        <dbReference type="SAM" id="MobiDB-lite"/>
    </source>
</evidence>
<dbReference type="EMBL" id="CADCWF010000130">
    <property type="protein sequence ID" value="CAA9554784.1"/>
    <property type="molecule type" value="Genomic_DNA"/>
</dbReference>
<protein>
    <submittedName>
        <fullName evidence="2">Uncharacterized protein</fullName>
    </submittedName>
</protein>
<sequence>MELPETRVAPDNGRPGRWGRPGPRGGRVEGPLGTAVLCPCLRGGDRIGLLGGVRGGGRRWRCRSTPSGRVQPEAGPGNTGPRRRQQPPVRGTPGGRRDAWVGHGEAAAAWVECAELGLRKRERERERVTAIRKVMDAESVLPGEEERTGVPSPASTGAEDRAPQRGPRFPHLPRPHHRRIPVAGRSCSRSPAPHLRPERRRCPRFSVGNRLPAFARSRATAAVVACQTVSSSSSVSVR</sequence>
<feature type="region of interest" description="Disordered" evidence="1">
    <location>
        <begin position="139"/>
        <end position="201"/>
    </location>
</feature>